<comment type="caution">
    <text evidence="2">The sequence shown here is derived from an EMBL/GenBank/DDBJ whole genome shotgun (WGS) entry which is preliminary data.</text>
</comment>
<evidence type="ECO:0000313" key="2">
    <source>
        <dbReference type="EMBL" id="TLG12199.1"/>
    </source>
</evidence>
<dbReference type="EMBL" id="VBUU01000009">
    <property type="protein sequence ID" value="TLG12199.1"/>
    <property type="molecule type" value="Genomic_DNA"/>
</dbReference>
<dbReference type="InterPro" id="IPR043917">
    <property type="entry name" value="DUF5753"/>
</dbReference>
<dbReference type="InterPro" id="IPR010982">
    <property type="entry name" value="Lambda_DNA-bd_dom_sf"/>
</dbReference>
<evidence type="ECO:0000313" key="3">
    <source>
        <dbReference type="Proteomes" id="UP000308349"/>
    </source>
</evidence>
<dbReference type="GO" id="GO:0003677">
    <property type="term" value="F:DNA binding"/>
    <property type="evidence" value="ECO:0007669"/>
    <property type="project" value="InterPro"/>
</dbReference>
<accession>A0A5R8PFL1</accession>
<dbReference type="SMART" id="SM00530">
    <property type="entry name" value="HTH_XRE"/>
    <property type="match status" value="1"/>
</dbReference>
<dbReference type="SUPFAM" id="SSF47413">
    <property type="entry name" value="lambda repressor-like DNA-binding domains"/>
    <property type="match status" value="1"/>
</dbReference>
<evidence type="ECO:0000259" key="1">
    <source>
        <dbReference type="PROSITE" id="PS50943"/>
    </source>
</evidence>
<sequence>MSTADPAESSQSSDVRELRGITRTRGILIAVCCRTDSTDRGIPTAMRCRTDRQPRGHVMNTEDGTGPSLPLRQLGNYFRRARSDAHLTLDQVAALMEWSPSKLSRLERGQPGKLTTRDITALCELLEFEDDQKAAMLALVQQASGKFWWHSYSEPVPHGFNVFVGLESTARHLEIYRPDIVPGLLQTAEYARTLDRMHFQPGNSDDQDLRISMRMKRKKLFTRKIKPVTVNAVVHESVLRTTVGNRPVMAEQLLFLADVSTRPNVDIRVLPFAAGYPLGYAVGPYIILEFHSGTADPPVVYIENYTGDLYLEGESDLRMYRAATAAIRAAALDAVSSRSLLRQMAKEYRR</sequence>
<dbReference type="Pfam" id="PF13560">
    <property type="entry name" value="HTH_31"/>
    <property type="match status" value="1"/>
</dbReference>
<protein>
    <submittedName>
        <fullName evidence="2">Helix-turn-helix domain-containing protein</fullName>
    </submittedName>
</protein>
<dbReference type="Pfam" id="PF19054">
    <property type="entry name" value="DUF5753"/>
    <property type="match status" value="1"/>
</dbReference>
<dbReference type="PROSITE" id="PS50943">
    <property type="entry name" value="HTH_CROC1"/>
    <property type="match status" value="1"/>
</dbReference>
<organism evidence="2 3">
    <name type="scientific">Nocardia cyriacigeorgica</name>
    <dbReference type="NCBI Taxonomy" id="135487"/>
    <lineage>
        <taxon>Bacteria</taxon>
        <taxon>Bacillati</taxon>
        <taxon>Actinomycetota</taxon>
        <taxon>Actinomycetes</taxon>
        <taxon>Mycobacteriales</taxon>
        <taxon>Nocardiaceae</taxon>
        <taxon>Nocardia</taxon>
    </lineage>
</organism>
<dbReference type="Proteomes" id="UP000308349">
    <property type="component" value="Unassembled WGS sequence"/>
</dbReference>
<dbReference type="Gene3D" id="1.10.260.40">
    <property type="entry name" value="lambda repressor-like DNA-binding domains"/>
    <property type="match status" value="1"/>
</dbReference>
<dbReference type="AlphaFoldDB" id="A0A5R8PFL1"/>
<dbReference type="InterPro" id="IPR001387">
    <property type="entry name" value="Cro/C1-type_HTH"/>
</dbReference>
<gene>
    <name evidence="2" type="ORF">FEK35_11885</name>
</gene>
<dbReference type="CDD" id="cd00093">
    <property type="entry name" value="HTH_XRE"/>
    <property type="match status" value="1"/>
</dbReference>
<reference evidence="2 3" key="1">
    <citation type="submission" date="2019-05" db="EMBL/GenBank/DDBJ databases">
        <title>Genomes sequences of two Nocardia cyriacigeorgica environmental isolates, type strains Nocardia asteroides ATCC 19247 and Nocardia cyriacigeorgica DSM 44484.</title>
        <authorList>
            <person name="Vautrin F."/>
            <person name="Bergeron E."/>
            <person name="Dubost A."/>
            <person name="Abrouk D."/>
            <person name="Rodriguez Nava V."/>
            <person name="Pujic P."/>
        </authorList>
    </citation>
    <scope>NUCLEOTIDE SEQUENCE [LARGE SCALE GENOMIC DNA]</scope>
    <source>
        <strain evidence="2 3">EML 1456</strain>
    </source>
</reference>
<feature type="domain" description="HTH cro/C1-type" evidence="1">
    <location>
        <begin position="78"/>
        <end position="132"/>
    </location>
</feature>
<proteinExistence type="predicted"/>
<name>A0A5R8PFL1_9NOCA</name>